<dbReference type="EMBL" id="LAZR01060688">
    <property type="protein sequence ID" value="KKK65168.1"/>
    <property type="molecule type" value="Genomic_DNA"/>
</dbReference>
<dbReference type="AlphaFoldDB" id="A0A0F8X8L3"/>
<evidence type="ECO:0000259" key="1">
    <source>
        <dbReference type="Pfam" id="PF13476"/>
    </source>
</evidence>
<name>A0A0F8X8L3_9ZZZZ</name>
<reference evidence="2" key="1">
    <citation type="journal article" date="2015" name="Nature">
        <title>Complex archaea that bridge the gap between prokaryotes and eukaryotes.</title>
        <authorList>
            <person name="Spang A."/>
            <person name="Saw J.H."/>
            <person name="Jorgensen S.L."/>
            <person name="Zaremba-Niedzwiedzka K."/>
            <person name="Martijn J."/>
            <person name="Lind A.E."/>
            <person name="van Eijk R."/>
            <person name="Schleper C."/>
            <person name="Guy L."/>
            <person name="Ettema T.J."/>
        </authorList>
    </citation>
    <scope>NUCLEOTIDE SEQUENCE</scope>
</reference>
<proteinExistence type="predicted"/>
<accession>A0A0F8X8L3</accession>
<dbReference type="InterPro" id="IPR038729">
    <property type="entry name" value="Rad50/SbcC_AAA"/>
</dbReference>
<evidence type="ECO:0000313" key="2">
    <source>
        <dbReference type="EMBL" id="KKK65168.1"/>
    </source>
</evidence>
<protein>
    <recommendedName>
        <fullName evidence="1">Rad50/SbcC-type AAA domain-containing protein</fullName>
    </recommendedName>
</protein>
<dbReference type="Gene3D" id="3.40.50.300">
    <property type="entry name" value="P-loop containing nucleotide triphosphate hydrolases"/>
    <property type="match status" value="1"/>
</dbReference>
<feature type="non-terminal residue" evidence="2">
    <location>
        <position position="124"/>
    </location>
</feature>
<feature type="domain" description="Rad50/SbcC-type AAA" evidence="1">
    <location>
        <begin position="6"/>
        <end position="101"/>
    </location>
</feature>
<organism evidence="2">
    <name type="scientific">marine sediment metagenome</name>
    <dbReference type="NCBI Taxonomy" id="412755"/>
    <lineage>
        <taxon>unclassified sequences</taxon>
        <taxon>metagenomes</taxon>
        <taxon>ecological metagenomes</taxon>
    </lineage>
</organism>
<comment type="caution">
    <text evidence="2">The sequence shown here is derived from an EMBL/GenBank/DDBJ whole genome shotgun (WGS) entry which is preliminary data.</text>
</comment>
<dbReference type="GO" id="GO:0016887">
    <property type="term" value="F:ATP hydrolysis activity"/>
    <property type="evidence" value="ECO:0007669"/>
    <property type="project" value="InterPro"/>
</dbReference>
<dbReference type="GO" id="GO:0006302">
    <property type="term" value="P:double-strand break repair"/>
    <property type="evidence" value="ECO:0007669"/>
    <property type="project" value="InterPro"/>
</dbReference>
<dbReference type="InterPro" id="IPR027417">
    <property type="entry name" value="P-loop_NTPase"/>
</dbReference>
<gene>
    <name evidence="2" type="ORF">LCGC14_2976880</name>
</gene>
<sequence length="124" mass="13895">MKLLHLKAHNVFSIGTIELDLEDRGLTLIIGWSYDDKNGNMSGKSSLARNSIVWGLYGKTVDGVRADAVINTSIPNAKHCGVTLHFEGIDGNDYRIYRARKPASLTLSKFNYYDKDMGEWDNLT</sequence>
<dbReference type="Pfam" id="PF13476">
    <property type="entry name" value="AAA_23"/>
    <property type="match status" value="1"/>
</dbReference>